<gene>
    <name evidence="1" type="ORF">K3G42_012156</name>
</gene>
<keyword evidence="2" id="KW-1185">Reference proteome</keyword>
<evidence type="ECO:0000313" key="1">
    <source>
        <dbReference type="EMBL" id="KAH8013144.1"/>
    </source>
</evidence>
<protein>
    <submittedName>
        <fullName evidence="1">Uncharacterized protein</fullName>
    </submittedName>
</protein>
<dbReference type="EMBL" id="CM037615">
    <property type="protein sequence ID" value="KAH8013144.1"/>
    <property type="molecule type" value="Genomic_DNA"/>
</dbReference>
<evidence type="ECO:0000313" key="2">
    <source>
        <dbReference type="Proteomes" id="UP000827872"/>
    </source>
</evidence>
<comment type="caution">
    <text evidence="1">The sequence shown here is derived from an EMBL/GenBank/DDBJ whole genome shotgun (WGS) entry which is preliminary data.</text>
</comment>
<accession>A0ACB8G1L2</accession>
<reference evidence="1" key="1">
    <citation type="submission" date="2021-08" db="EMBL/GenBank/DDBJ databases">
        <title>The first chromosome-level gecko genome reveals the dynamic sex chromosomes of Neotropical dwarf geckos (Sphaerodactylidae: Sphaerodactylus).</title>
        <authorList>
            <person name="Pinto B.J."/>
            <person name="Keating S.E."/>
            <person name="Gamble T."/>
        </authorList>
    </citation>
    <scope>NUCLEOTIDE SEQUENCE</scope>
    <source>
        <strain evidence="1">TG3544</strain>
    </source>
</reference>
<dbReference type="Proteomes" id="UP000827872">
    <property type="component" value="Linkage Group LG02"/>
</dbReference>
<sequence length="353" mass="39681">MEILRKLICQESTTFKNVWTTHSTSPIAYQSGKIYFDNYRCCVSCVTPEPRIIYQMPPCSKSEKIEDALLLECPVGEVLPCPSDYKPSLAVLTAHNWLFRLSASSGEILEKVYLTSACKFRYLSWDTPQEIMVVKSAQCKVLAAARQAGIQQSVLFFLAVFRVLPLSFIGMLEIDKKIFGNSITDATLSHSMLIVMHSVGLVRLYSFQSISEKFMTKQVDLGHECNWNGKVGVVGKYPFGIPCNIKITDTPDLLLRCLPWRDTHFRLEDTLGITSSLLTRKAKGIFHVCSLKRPHFDSSGRILHVGPNLIKILKLMKTNSVTEPQAIKDDFIIEGPQENDVNNWVAVTASGRK</sequence>
<name>A0ACB8G1L2_9SAUR</name>
<organism evidence="1 2">
    <name type="scientific">Sphaerodactylus townsendi</name>
    <dbReference type="NCBI Taxonomy" id="933632"/>
    <lineage>
        <taxon>Eukaryota</taxon>
        <taxon>Metazoa</taxon>
        <taxon>Chordata</taxon>
        <taxon>Craniata</taxon>
        <taxon>Vertebrata</taxon>
        <taxon>Euteleostomi</taxon>
        <taxon>Lepidosauria</taxon>
        <taxon>Squamata</taxon>
        <taxon>Bifurcata</taxon>
        <taxon>Gekkota</taxon>
        <taxon>Sphaerodactylidae</taxon>
        <taxon>Sphaerodactylus</taxon>
    </lineage>
</organism>
<proteinExistence type="predicted"/>